<dbReference type="AlphaFoldDB" id="A0A0T6BFD6"/>
<feature type="repeat" description="Filamin" evidence="1">
    <location>
        <begin position="1"/>
        <end position="56"/>
    </location>
</feature>
<dbReference type="SUPFAM" id="SSF81296">
    <property type="entry name" value="E set domains"/>
    <property type="match status" value="1"/>
</dbReference>
<keyword evidence="4" id="KW-1185">Reference proteome</keyword>
<dbReference type="Proteomes" id="UP000051574">
    <property type="component" value="Unassembled WGS sequence"/>
</dbReference>
<proteinExistence type="predicted"/>
<gene>
    <name evidence="3" type="ORF">AMK59_2710</name>
</gene>
<evidence type="ECO:0000313" key="3">
    <source>
        <dbReference type="EMBL" id="KRT85899.1"/>
    </source>
</evidence>
<evidence type="ECO:0000256" key="1">
    <source>
        <dbReference type="PROSITE-ProRule" id="PRU00087"/>
    </source>
</evidence>
<organism evidence="3 4">
    <name type="scientific">Oryctes borbonicus</name>
    <dbReference type="NCBI Taxonomy" id="1629725"/>
    <lineage>
        <taxon>Eukaryota</taxon>
        <taxon>Metazoa</taxon>
        <taxon>Ecdysozoa</taxon>
        <taxon>Arthropoda</taxon>
        <taxon>Hexapoda</taxon>
        <taxon>Insecta</taxon>
        <taxon>Pterygota</taxon>
        <taxon>Neoptera</taxon>
        <taxon>Endopterygota</taxon>
        <taxon>Coleoptera</taxon>
        <taxon>Polyphaga</taxon>
        <taxon>Scarabaeiformia</taxon>
        <taxon>Scarabaeidae</taxon>
        <taxon>Dynastinae</taxon>
        <taxon>Oryctes</taxon>
    </lineage>
</organism>
<dbReference type="EMBL" id="LJIG01001041">
    <property type="protein sequence ID" value="KRT85899.1"/>
    <property type="molecule type" value="Genomic_DNA"/>
</dbReference>
<protein>
    <submittedName>
        <fullName evidence="3">Uncharacterized protein</fullName>
    </submittedName>
</protein>
<evidence type="ECO:0000313" key="4">
    <source>
        <dbReference type="Proteomes" id="UP000051574"/>
    </source>
</evidence>
<feature type="region of interest" description="Disordered" evidence="2">
    <location>
        <begin position="290"/>
        <end position="312"/>
    </location>
</feature>
<dbReference type="InterPro" id="IPR017868">
    <property type="entry name" value="Filamin/ABP280_repeat-like"/>
</dbReference>
<dbReference type="OrthoDB" id="10012602at2759"/>
<dbReference type="InterPro" id="IPR014756">
    <property type="entry name" value="Ig_E-set"/>
</dbReference>
<accession>A0A0T6BFD6</accession>
<evidence type="ECO:0000256" key="2">
    <source>
        <dbReference type="SAM" id="MobiDB-lite"/>
    </source>
</evidence>
<sequence>MNLVTSRRNSGEIAVKVKMENDRAKVTFLPKFSGIYELLLTNDGQHLQGSPFIIRIMKNTKEVEHALQETTRISKSKIERKIISKSIDFINESVNVTEEDSFKLDTNNNANAKEPKETTEANKSDDESSYQDSGVFDISESVNRSVKPIDLEEIDEDSRFSEISDANTTDESKYSSLEYKMADDNVENLNSNINSAIKFNSGEAQEIVLHNHTPDIKFLANDFEQQLDQIRLESLPQPDLTVTAAEGEIPHEVSQTNVLHAEMEEDIFNDANDSESNQEFENLYNRIANDESTSDPEAGIETLDSTDGKIAENETKSSPLNAVQIEEDATFSETGTVMKIINNLTHIVSSNNLEDLPDTSEIQNGKRVTSSIERMVEIFEKEPTTTINKMEPIDAAKITPLDLGTAYASPIFSNIAQEAIVPEESPVEDSARLLKEDYELSSKDKRATLVRDYSICLDDDEIFNTNVKEIKRVFETKPEVKAPNKRFATTGKKQDGLQETKNKLAKSMPNLSCDDGVKDLMEEFFGEDEFLLKFKKKRNFWNNLISQNSQSSLNVSNSEINLNNAKLMSERCNNVSQSVNCLNTLPRSNKPSSPLNKYRRKKEELHKANSLDLANTYDDEFHTDAKNNKIVRAHSLYDRIRIFDKDFDSGKHTTLLKRTKERAELKEIDQHPEIPKPESLTEVPNKTSNDQIEEDLRFAEIMKERFEMSKRFFCTLEVVNTKPNLGRRHSMDSKPQATKEVPLQKGGSLKMLNVSDKFAMDNIYKDVILNKIKNSNFRGSPNRDAIVETLSSVSSSESSDFVEKNKDLLEEEDLNMQFFNIRKRLRKRRSIKSIFDINY</sequence>
<feature type="region of interest" description="Disordered" evidence="2">
    <location>
        <begin position="98"/>
        <end position="137"/>
    </location>
</feature>
<reference evidence="3 4" key="1">
    <citation type="submission" date="2015-09" db="EMBL/GenBank/DDBJ databases">
        <title>Draft genome of the scarab beetle Oryctes borbonicus.</title>
        <authorList>
            <person name="Meyer J.M."/>
            <person name="Markov G.V."/>
            <person name="Baskaran P."/>
            <person name="Herrmann M."/>
            <person name="Sommer R.J."/>
            <person name="Roedelsperger C."/>
        </authorList>
    </citation>
    <scope>NUCLEOTIDE SEQUENCE [LARGE SCALE GENOMIC DNA]</scope>
    <source>
        <strain evidence="3">OB123</strain>
        <tissue evidence="3">Whole animal</tissue>
    </source>
</reference>
<name>A0A0T6BFD6_9SCAR</name>
<dbReference type="Gene3D" id="2.60.40.10">
    <property type="entry name" value="Immunoglobulins"/>
    <property type="match status" value="1"/>
</dbReference>
<comment type="caution">
    <text evidence="3">The sequence shown here is derived from an EMBL/GenBank/DDBJ whole genome shotgun (WGS) entry which is preliminary data.</text>
</comment>
<dbReference type="PROSITE" id="PS50194">
    <property type="entry name" value="FILAMIN_REPEAT"/>
    <property type="match status" value="1"/>
</dbReference>
<dbReference type="InterPro" id="IPR013783">
    <property type="entry name" value="Ig-like_fold"/>
</dbReference>
<feature type="compositionally biased region" description="Basic and acidic residues" evidence="2">
    <location>
        <begin position="113"/>
        <end position="126"/>
    </location>
</feature>